<keyword evidence="6" id="KW-0539">Nucleus</keyword>
<keyword evidence="4" id="KW-0156">Chromatin regulator</keyword>
<dbReference type="PROSITE" id="PS51204">
    <property type="entry name" value="HSA"/>
    <property type="match status" value="1"/>
</dbReference>
<proteinExistence type="inferred from homology"/>
<evidence type="ECO:0000256" key="6">
    <source>
        <dbReference type="ARBA" id="ARBA00023242"/>
    </source>
</evidence>
<dbReference type="PANTHER" id="PTHR46459:SF1">
    <property type="entry name" value="E1A-BINDING PROTEIN P400"/>
    <property type="match status" value="1"/>
</dbReference>
<dbReference type="PROSITE" id="PS50090">
    <property type="entry name" value="MYB_LIKE"/>
    <property type="match status" value="1"/>
</dbReference>
<dbReference type="InterPro" id="IPR001005">
    <property type="entry name" value="SANT/Myb"/>
</dbReference>
<dbReference type="PANTHER" id="PTHR46459">
    <property type="entry name" value="E1A-BINDING PROTEIN P400-RELATED"/>
    <property type="match status" value="1"/>
</dbReference>
<comment type="function">
    <text evidence="7">Component of the NuA4 histone acetyltransferase complex which is involved in transcriptional activation of selected genes principally by acetylation of nucleosomal histone H4 and H2A. The NuA4 complex is also involved in DNA repair.</text>
</comment>
<feature type="region of interest" description="Disordered" evidence="9">
    <location>
        <begin position="679"/>
        <end position="702"/>
    </location>
</feature>
<evidence type="ECO:0000256" key="7">
    <source>
        <dbReference type="ARBA" id="ARBA00025178"/>
    </source>
</evidence>
<evidence type="ECO:0000256" key="2">
    <source>
        <dbReference type="ARBA" id="ARBA00008913"/>
    </source>
</evidence>
<feature type="region of interest" description="Disordered" evidence="9">
    <location>
        <begin position="90"/>
        <end position="125"/>
    </location>
</feature>
<dbReference type="InterPro" id="IPR014012">
    <property type="entry name" value="HSA_dom"/>
</dbReference>
<feature type="compositionally biased region" description="Low complexity" evidence="9">
    <location>
        <begin position="91"/>
        <end position="117"/>
    </location>
</feature>
<dbReference type="SMART" id="SM00573">
    <property type="entry name" value="HSA"/>
    <property type="match status" value="1"/>
</dbReference>
<evidence type="ECO:0000256" key="5">
    <source>
        <dbReference type="ARBA" id="ARBA00023204"/>
    </source>
</evidence>
<evidence type="ECO:0000313" key="12">
    <source>
        <dbReference type="EMBL" id="RCH84794.1"/>
    </source>
</evidence>
<feature type="region of interest" description="Disordered" evidence="9">
    <location>
        <begin position="369"/>
        <end position="389"/>
    </location>
</feature>
<feature type="compositionally biased region" description="Polar residues" evidence="9">
    <location>
        <begin position="733"/>
        <end position="743"/>
    </location>
</feature>
<dbReference type="AlphaFoldDB" id="A0A367J4A1"/>
<dbReference type="Pfam" id="PF13921">
    <property type="entry name" value="Myb_DNA-bind_6"/>
    <property type="match status" value="1"/>
</dbReference>
<comment type="caution">
    <text evidence="12">The sequence shown here is derived from an EMBL/GenBank/DDBJ whole genome shotgun (WGS) entry which is preliminary data.</text>
</comment>
<evidence type="ECO:0000259" key="10">
    <source>
        <dbReference type="PROSITE" id="PS50090"/>
    </source>
</evidence>
<feature type="domain" description="HSA" evidence="11">
    <location>
        <begin position="281"/>
        <end position="354"/>
    </location>
</feature>
<dbReference type="OrthoDB" id="5364245at2759"/>
<dbReference type="SMART" id="SM00717">
    <property type="entry name" value="SANT"/>
    <property type="match status" value="1"/>
</dbReference>
<dbReference type="GO" id="GO:0003682">
    <property type="term" value="F:chromatin binding"/>
    <property type="evidence" value="ECO:0007669"/>
    <property type="project" value="TreeGrafter"/>
</dbReference>
<dbReference type="InterPro" id="IPR009057">
    <property type="entry name" value="Homeodomain-like_sf"/>
</dbReference>
<evidence type="ECO:0000256" key="3">
    <source>
        <dbReference type="ARBA" id="ARBA00022763"/>
    </source>
</evidence>
<dbReference type="Proteomes" id="UP000252139">
    <property type="component" value="Unassembled WGS sequence"/>
</dbReference>
<keyword evidence="13" id="KW-1185">Reference proteome</keyword>
<name>A0A367J4A1_RHIAZ</name>
<organism evidence="12 13">
    <name type="scientific">Rhizopus azygosporus</name>
    <name type="common">Rhizopus microsporus var. azygosporus</name>
    <dbReference type="NCBI Taxonomy" id="86630"/>
    <lineage>
        <taxon>Eukaryota</taxon>
        <taxon>Fungi</taxon>
        <taxon>Fungi incertae sedis</taxon>
        <taxon>Mucoromycota</taxon>
        <taxon>Mucoromycotina</taxon>
        <taxon>Mucoromycetes</taxon>
        <taxon>Mucorales</taxon>
        <taxon>Mucorineae</taxon>
        <taxon>Rhizopodaceae</taxon>
        <taxon>Rhizopus</taxon>
    </lineage>
</organism>
<dbReference type="SUPFAM" id="SSF46689">
    <property type="entry name" value="Homeodomain-like"/>
    <property type="match status" value="1"/>
</dbReference>
<dbReference type="Pfam" id="PF07529">
    <property type="entry name" value="HSA"/>
    <property type="match status" value="1"/>
</dbReference>
<comment type="similarity">
    <text evidence="2">Belongs to the EAF1 family.</text>
</comment>
<feature type="non-terminal residue" evidence="12">
    <location>
        <position position="761"/>
    </location>
</feature>
<keyword evidence="3" id="KW-0227">DNA damage</keyword>
<sequence>MDTTDTQKTIQRLRNNAEEERKKKIRTIISHREMLLKELFTMTGEHTDESEGFMAFLKGADVTQIDQDKWNAYLDKYKLSNIKLFKEELIPSPSEQPQQPLSPSVSPSRRVVSPPARMVTRGVSGAVRPKSVDEILSSLDQKDLMLSSPTKEKPSSPSSRHSQPTTPSTDRLLPSTSTVDQQPSSPAIPISSTIDPKTASSLVYNGIKLADANTSSKTSSIDLYAWQLKATHFPLYKQLQTARKTLTTHDWMLARDELKAVKTIQRIEALKKKNGWSLRQLKRHKAPPRAKTHWDSVLDEMKWMQTDFKEERKWKIAVAYMLSKAVMEWHWTDDKSTVCIKTRIPEPKAPVDDIPSLTDMDVDQQRPELVPDEAMTSDEPLKSDTMMGTDDMKQSEPMDMADDAMPTTPPLASHVIQEYRFILKEMDPDIPVITLSFETSVNFNPDALFPDLLLYEPPNPEFNDVYFNEIEFNRVTPISKWMTKPIALKSHRQMTRKRRANGEEIFFAEEEKPEVERLPRFERYDTTPLISPLFAAPTKKQKDSTGVSPSQPQPPSNREYLPSPQWTEEDDVCLITCILQYSFNWDLVADAFNSVRLPVTGERKTAFDCYERWKRQGLTSSQGHVNAAYASRIKKELNPTQAQPPTIVRFDSPQKRQRQHNLFEAIKKTQRKREELVKNAASTTAPPPRPTIETHGLSSTGQRLPSAMEMSLHKAQRERQMAQAVLEQRQLSAAITLGSQTPNGAPRPSPVAAPQARPTLP</sequence>
<evidence type="ECO:0000256" key="9">
    <source>
        <dbReference type="SAM" id="MobiDB-lite"/>
    </source>
</evidence>
<feature type="domain" description="Myb-like" evidence="10">
    <location>
        <begin position="558"/>
        <end position="617"/>
    </location>
</feature>
<reference evidence="12 13" key="1">
    <citation type="journal article" date="2018" name="G3 (Bethesda)">
        <title>Phylogenetic and Phylogenomic Definition of Rhizopus Species.</title>
        <authorList>
            <person name="Gryganskyi A.P."/>
            <person name="Golan J."/>
            <person name="Dolatabadi S."/>
            <person name="Mondo S."/>
            <person name="Robb S."/>
            <person name="Idnurm A."/>
            <person name="Muszewska A."/>
            <person name="Steczkiewicz K."/>
            <person name="Masonjones S."/>
            <person name="Liao H.L."/>
            <person name="Gajdeczka M.T."/>
            <person name="Anike F."/>
            <person name="Vuek A."/>
            <person name="Anishchenko I.M."/>
            <person name="Voigt K."/>
            <person name="de Hoog G.S."/>
            <person name="Smith M.E."/>
            <person name="Heitman J."/>
            <person name="Vilgalys R."/>
            <person name="Stajich J.E."/>
        </authorList>
    </citation>
    <scope>NUCLEOTIDE SEQUENCE [LARGE SCALE GENOMIC DNA]</scope>
    <source>
        <strain evidence="12 13">CBS 357.93</strain>
    </source>
</reference>
<keyword evidence="5" id="KW-0234">DNA repair</keyword>
<dbReference type="Gene3D" id="1.10.10.60">
    <property type="entry name" value="Homeodomain-like"/>
    <property type="match status" value="1"/>
</dbReference>
<accession>A0A367J4A1</accession>
<evidence type="ECO:0000313" key="13">
    <source>
        <dbReference type="Proteomes" id="UP000252139"/>
    </source>
</evidence>
<comment type="subcellular location">
    <subcellularLocation>
        <location evidence="1">Nucleus</location>
    </subcellularLocation>
</comment>
<protein>
    <recommendedName>
        <fullName evidence="8">Vacuolar import and degradation protein 21</fullName>
    </recommendedName>
</protein>
<feature type="region of interest" description="Disordered" evidence="9">
    <location>
        <begin position="538"/>
        <end position="564"/>
    </location>
</feature>
<feature type="region of interest" description="Disordered" evidence="9">
    <location>
        <begin position="733"/>
        <end position="761"/>
    </location>
</feature>
<feature type="compositionally biased region" description="Low complexity" evidence="9">
    <location>
        <begin position="183"/>
        <end position="193"/>
    </location>
</feature>
<dbReference type="EMBL" id="PJQL01002265">
    <property type="protein sequence ID" value="RCH84794.1"/>
    <property type="molecule type" value="Genomic_DNA"/>
</dbReference>
<evidence type="ECO:0000256" key="8">
    <source>
        <dbReference type="ARBA" id="ARBA00029670"/>
    </source>
</evidence>
<dbReference type="GO" id="GO:0035267">
    <property type="term" value="C:NuA4 histone acetyltransferase complex"/>
    <property type="evidence" value="ECO:0007669"/>
    <property type="project" value="TreeGrafter"/>
</dbReference>
<dbReference type="GO" id="GO:0005634">
    <property type="term" value="C:nucleus"/>
    <property type="evidence" value="ECO:0007669"/>
    <property type="project" value="UniProtKB-SubCell"/>
</dbReference>
<feature type="compositionally biased region" description="Polar residues" evidence="9">
    <location>
        <begin position="160"/>
        <end position="182"/>
    </location>
</feature>
<gene>
    <name evidence="12" type="primary">EAF1</name>
    <name evidence="12" type="ORF">CU097_000081</name>
</gene>
<feature type="region of interest" description="Disordered" evidence="9">
    <location>
        <begin position="138"/>
        <end position="193"/>
    </location>
</feature>
<dbReference type="GO" id="GO:0006281">
    <property type="term" value="P:DNA repair"/>
    <property type="evidence" value="ECO:0007669"/>
    <property type="project" value="UniProtKB-KW"/>
</dbReference>
<evidence type="ECO:0000259" key="11">
    <source>
        <dbReference type="PROSITE" id="PS51204"/>
    </source>
</evidence>
<dbReference type="CDD" id="cd00167">
    <property type="entry name" value="SANT"/>
    <property type="match status" value="1"/>
</dbReference>
<evidence type="ECO:0000256" key="1">
    <source>
        <dbReference type="ARBA" id="ARBA00004123"/>
    </source>
</evidence>
<dbReference type="STRING" id="86630.A0A367J4A1"/>
<evidence type="ECO:0000256" key="4">
    <source>
        <dbReference type="ARBA" id="ARBA00022853"/>
    </source>
</evidence>
<dbReference type="GO" id="GO:0006325">
    <property type="term" value="P:chromatin organization"/>
    <property type="evidence" value="ECO:0007669"/>
    <property type="project" value="UniProtKB-KW"/>
</dbReference>